<feature type="transmembrane region" description="Helical" evidence="1">
    <location>
        <begin position="51"/>
        <end position="78"/>
    </location>
</feature>
<name>A0A1R2BI34_9CILI</name>
<keyword evidence="1" id="KW-0812">Transmembrane</keyword>
<sequence>MDTVRLCFCKVTSSKLLLIVKVSVFFEYFKAVIAIMLAVYKGLESSFSLFFFHFLLCKIYTVFIIFIPLCYNAIAYIASTEEEGSNSIRIGSYYKAKKITFIMWFSEVIAITIWLSIFNMPIKDSIAISLFNFFGIIIEFVFLKAVSLFYFKSINPQSSNEPNTGACVVVTQSDIHHESQQSNHFQASEIIEKLGIEDGITPTYPQEAKPSKLYDFTVIKFASIKNSVTQESEEPESDKK</sequence>
<keyword evidence="3" id="KW-1185">Reference proteome</keyword>
<accession>A0A1R2BI34</accession>
<organism evidence="2 3">
    <name type="scientific">Stentor coeruleus</name>
    <dbReference type="NCBI Taxonomy" id="5963"/>
    <lineage>
        <taxon>Eukaryota</taxon>
        <taxon>Sar</taxon>
        <taxon>Alveolata</taxon>
        <taxon>Ciliophora</taxon>
        <taxon>Postciliodesmatophora</taxon>
        <taxon>Heterotrichea</taxon>
        <taxon>Heterotrichida</taxon>
        <taxon>Stentoridae</taxon>
        <taxon>Stentor</taxon>
    </lineage>
</organism>
<gene>
    <name evidence="2" type="ORF">SteCoe_24202</name>
</gene>
<dbReference type="Proteomes" id="UP000187209">
    <property type="component" value="Unassembled WGS sequence"/>
</dbReference>
<dbReference type="EMBL" id="MPUH01000632">
    <property type="protein sequence ID" value="OMJ76418.1"/>
    <property type="molecule type" value="Genomic_DNA"/>
</dbReference>
<keyword evidence="1" id="KW-0472">Membrane</keyword>
<dbReference type="AlphaFoldDB" id="A0A1R2BI34"/>
<evidence type="ECO:0000313" key="2">
    <source>
        <dbReference type="EMBL" id="OMJ76418.1"/>
    </source>
</evidence>
<keyword evidence="1" id="KW-1133">Transmembrane helix</keyword>
<feature type="transmembrane region" description="Helical" evidence="1">
    <location>
        <begin position="99"/>
        <end position="120"/>
    </location>
</feature>
<protein>
    <submittedName>
        <fullName evidence="2">Uncharacterized protein</fullName>
    </submittedName>
</protein>
<feature type="transmembrane region" description="Helical" evidence="1">
    <location>
        <begin position="126"/>
        <end position="151"/>
    </location>
</feature>
<evidence type="ECO:0000256" key="1">
    <source>
        <dbReference type="SAM" id="Phobius"/>
    </source>
</evidence>
<proteinExistence type="predicted"/>
<reference evidence="2 3" key="1">
    <citation type="submission" date="2016-11" db="EMBL/GenBank/DDBJ databases">
        <title>The macronuclear genome of Stentor coeruleus: a giant cell with tiny introns.</title>
        <authorList>
            <person name="Slabodnick M."/>
            <person name="Ruby J.G."/>
            <person name="Reiff S.B."/>
            <person name="Swart E.C."/>
            <person name="Gosai S."/>
            <person name="Prabakaran S."/>
            <person name="Witkowska E."/>
            <person name="Larue G.E."/>
            <person name="Fisher S."/>
            <person name="Freeman R.M."/>
            <person name="Gunawardena J."/>
            <person name="Chu W."/>
            <person name="Stover N.A."/>
            <person name="Gregory B.D."/>
            <person name="Nowacki M."/>
            <person name="Derisi J."/>
            <person name="Roy S.W."/>
            <person name="Marshall W.F."/>
            <person name="Sood P."/>
        </authorList>
    </citation>
    <scope>NUCLEOTIDE SEQUENCE [LARGE SCALE GENOMIC DNA]</scope>
    <source>
        <strain evidence="2">WM001</strain>
    </source>
</reference>
<feature type="transmembrane region" description="Helical" evidence="1">
    <location>
        <begin position="16"/>
        <end position="39"/>
    </location>
</feature>
<evidence type="ECO:0000313" key="3">
    <source>
        <dbReference type="Proteomes" id="UP000187209"/>
    </source>
</evidence>
<comment type="caution">
    <text evidence="2">The sequence shown here is derived from an EMBL/GenBank/DDBJ whole genome shotgun (WGS) entry which is preliminary data.</text>
</comment>